<dbReference type="Proteomes" id="UP000183567">
    <property type="component" value="Unassembled WGS sequence"/>
</dbReference>
<proteinExistence type="predicted"/>
<evidence type="ECO:0000256" key="1">
    <source>
        <dbReference type="SAM" id="MobiDB-lite"/>
    </source>
</evidence>
<sequence>MSMILGEADAKFPSQKGKTIPPSPSSENPGQVYPKSDPEAAPTASVPGTGSDKGSSFMIGNSYLFELALENLDKSIGDVIDMIDQEKTSQGASSREVQVTEKLKGWRDDIADLRAIGGKALRTSRTSGVAAADEGGLFVD</sequence>
<dbReference type="AlphaFoldDB" id="A0A1J8PZA0"/>
<organism evidence="2 3">
    <name type="scientific">Rhizopogon vesiculosus</name>
    <dbReference type="NCBI Taxonomy" id="180088"/>
    <lineage>
        <taxon>Eukaryota</taxon>
        <taxon>Fungi</taxon>
        <taxon>Dikarya</taxon>
        <taxon>Basidiomycota</taxon>
        <taxon>Agaricomycotina</taxon>
        <taxon>Agaricomycetes</taxon>
        <taxon>Agaricomycetidae</taxon>
        <taxon>Boletales</taxon>
        <taxon>Suillineae</taxon>
        <taxon>Rhizopogonaceae</taxon>
        <taxon>Rhizopogon</taxon>
    </lineage>
</organism>
<evidence type="ECO:0000313" key="2">
    <source>
        <dbReference type="EMBL" id="OJA13767.1"/>
    </source>
</evidence>
<reference evidence="2 3" key="1">
    <citation type="submission" date="2016-03" db="EMBL/GenBank/DDBJ databases">
        <title>Comparative genomics of the ectomycorrhizal sister species Rhizopogon vinicolor and Rhizopogon vesiculosus (Basidiomycota: Boletales) reveals a divergence of the mating type B locus.</title>
        <authorList>
            <person name="Mujic A.B."/>
            <person name="Kuo A."/>
            <person name="Tritt A."/>
            <person name="Lipzen A."/>
            <person name="Chen C."/>
            <person name="Johnson J."/>
            <person name="Sharma A."/>
            <person name="Barry K."/>
            <person name="Grigoriev I.V."/>
            <person name="Spatafora J.W."/>
        </authorList>
    </citation>
    <scope>NUCLEOTIDE SEQUENCE [LARGE SCALE GENOMIC DNA]</scope>
    <source>
        <strain evidence="2 3">AM-OR11-056</strain>
    </source>
</reference>
<comment type="caution">
    <text evidence="2">The sequence shown here is derived from an EMBL/GenBank/DDBJ whole genome shotgun (WGS) entry which is preliminary data.</text>
</comment>
<keyword evidence="3" id="KW-1185">Reference proteome</keyword>
<dbReference type="EMBL" id="LVVM01004023">
    <property type="protein sequence ID" value="OJA13767.1"/>
    <property type="molecule type" value="Genomic_DNA"/>
</dbReference>
<name>A0A1J8PZA0_9AGAM</name>
<accession>A0A1J8PZA0</accession>
<protein>
    <submittedName>
        <fullName evidence="2">Uncharacterized protein</fullName>
    </submittedName>
</protein>
<feature type="region of interest" description="Disordered" evidence="1">
    <location>
        <begin position="1"/>
        <end position="55"/>
    </location>
</feature>
<evidence type="ECO:0000313" key="3">
    <source>
        <dbReference type="Proteomes" id="UP000183567"/>
    </source>
</evidence>
<dbReference type="OrthoDB" id="2560792at2759"/>
<gene>
    <name evidence="2" type="ORF">AZE42_01535</name>
</gene>